<dbReference type="Gene3D" id="3.30.70.60">
    <property type="match status" value="1"/>
</dbReference>
<keyword evidence="2" id="KW-1185">Reference proteome</keyword>
<accession>A0ABQ1K980</accession>
<dbReference type="InterPro" id="IPR014717">
    <property type="entry name" value="Transl_elong_EF1B/ribsomal_bS6"/>
</dbReference>
<dbReference type="EMBL" id="BMKG01000004">
    <property type="protein sequence ID" value="GGB92584.1"/>
    <property type="molecule type" value="Genomic_DNA"/>
</dbReference>
<evidence type="ECO:0000313" key="2">
    <source>
        <dbReference type="Proteomes" id="UP000622638"/>
    </source>
</evidence>
<dbReference type="Proteomes" id="UP000622638">
    <property type="component" value="Unassembled WGS sequence"/>
</dbReference>
<proteinExistence type="predicted"/>
<comment type="caution">
    <text evidence="1">The sequence shown here is derived from an EMBL/GenBank/DDBJ whole genome shotgun (WGS) entry which is preliminary data.</text>
</comment>
<protein>
    <recommendedName>
        <fullName evidence="3">Pilus assembly protein PilO</fullName>
    </recommendedName>
</protein>
<evidence type="ECO:0000313" key="1">
    <source>
        <dbReference type="EMBL" id="GGB92584.1"/>
    </source>
</evidence>
<organism evidence="1 2">
    <name type="scientific">Pseudoduganella buxea</name>
    <dbReference type="NCBI Taxonomy" id="1949069"/>
    <lineage>
        <taxon>Bacteria</taxon>
        <taxon>Pseudomonadati</taxon>
        <taxon>Pseudomonadota</taxon>
        <taxon>Betaproteobacteria</taxon>
        <taxon>Burkholderiales</taxon>
        <taxon>Oxalobacteraceae</taxon>
        <taxon>Telluria group</taxon>
        <taxon>Pseudoduganella</taxon>
    </lineage>
</organism>
<name>A0ABQ1K980_9BURK</name>
<reference evidence="2" key="1">
    <citation type="journal article" date="2019" name="Int. J. Syst. Evol. Microbiol.">
        <title>The Global Catalogue of Microorganisms (GCM) 10K type strain sequencing project: providing services to taxonomists for standard genome sequencing and annotation.</title>
        <authorList>
            <consortium name="The Broad Institute Genomics Platform"/>
            <consortium name="The Broad Institute Genome Sequencing Center for Infectious Disease"/>
            <person name="Wu L."/>
            <person name="Ma J."/>
        </authorList>
    </citation>
    <scope>NUCLEOTIDE SEQUENCE [LARGE SCALE GENOMIC DNA]</scope>
    <source>
        <strain evidence="2">CGMCC 1.15931</strain>
    </source>
</reference>
<evidence type="ECO:0008006" key="3">
    <source>
        <dbReference type="Google" id="ProtNLM"/>
    </source>
</evidence>
<dbReference type="RefSeq" id="WP_188915918.1">
    <property type="nucleotide sequence ID" value="NZ_BMKG01000004.1"/>
</dbReference>
<sequence length="181" mass="19118">MTALAWQLRHWGGRLGSFGLAALALALAGALLHWGVTVPGQARLQAALLHDAARQAAARRVPPATDPGQGRLAAQLAGLPTAGSDAIVATVAAIQQQAQERQLRFDSAAYQLAAGSDGMLERYTVSLPVQGRYPDVRAFVLGLHAAVPHLALDSIAISRPGREDARVEAQLQFTAYFRGQP</sequence>
<gene>
    <name evidence="1" type="ORF">GCM10011572_13210</name>
</gene>